<evidence type="ECO:0000313" key="2">
    <source>
        <dbReference type="EMBL" id="TFY83639.1"/>
    </source>
</evidence>
<dbReference type="Proteomes" id="UP000298061">
    <property type="component" value="Unassembled WGS sequence"/>
</dbReference>
<comment type="caution">
    <text evidence="2">The sequence shown here is derived from an EMBL/GenBank/DDBJ whole genome shotgun (WGS) entry which is preliminary data.</text>
</comment>
<dbReference type="OrthoDB" id="3211970at2759"/>
<keyword evidence="3" id="KW-1185">Reference proteome</keyword>
<dbReference type="STRING" id="135208.A0A4Z0AC57"/>
<feature type="region of interest" description="Disordered" evidence="1">
    <location>
        <begin position="360"/>
        <end position="396"/>
    </location>
</feature>
<gene>
    <name evidence="2" type="ORF">EWM64_g368</name>
</gene>
<feature type="compositionally biased region" description="Low complexity" evidence="1">
    <location>
        <begin position="366"/>
        <end position="379"/>
    </location>
</feature>
<sequence>MVLWDALSVDGKVQGRIISPPSYWVLWGRESWTSAVACPDGNENSVYVAITGTQNREAPGSTTVLMRVPLDPDAPCSEGYPQSTTDSYKSDQGYFATHDLQFNDVDTFLGADSQNVRAIEPSKQLIAYTRGMYIDILHWPTNTGVTIDTQIDDLEQLWNGIIGLQFVGSYILCVKARTVELYPAPYPFPAQSSYFVPSTLGPTCRPDSPMARAGARRSRLLFPATNIAKHAFPGTNFRGVFIAAPSSSMSDASEEPTPMVLSFLAHDVLRGVYHYHVHITPATTSSSAPTMRVELVGLQDMSKGAPGFISAAALGPQGRRGAWIERTRNATSRRVSVFSANPLRPVSCADVLLPQPVTIKTRPRASSMSESPGSTSSDASDSDDDPENDLAHGPMGGAPMNAHVVYEVKSYDLREDLTFIAFSEVSGRIVLGTRFGAIRVI</sequence>
<organism evidence="2 3">
    <name type="scientific">Hericium alpestre</name>
    <dbReference type="NCBI Taxonomy" id="135208"/>
    <lineage>
        <taxon>Eukaryota</taxon>
        <taxon>Fungi</taxon>
        <taxon>Dikarya</taxon>
        <taxon>Basidiomycota</taxon>
        <taxon>Agaricomycotina</taxon>
        <taxon>Agaricomycetes</taxon>
        <taxon>Russulales</taxon>
        <taxon>Hericiaceae</taxon>
        <taxon>Hericium</taxon>
    </lineage>
</organism>
<reference evidence="2 3" key="1">
    <citation type="submission" date="2019-02" db="EMBL/GenBank/DDBJ databases">
        <title>Genome sequencing of the rare red list fungi Hericium alpestre (H. flagellum).</title>
        <authorList>
            <person name="Buettner E."/>
            <person name="Kellner H."/>
        </authorList>
    </citation>
    <scope>NUCLEOTIDE SEQUENCE [LARGE SCALE GENOMIC DNA]</scope>
    <source>
        <strain evidence="2 3">DSM 108284</strain>
    </source>
</reference>
<dbReference type="AlphaFoldDB" id="A0A4Z0AC57"/>
<protein>
    <recommendedName>
        <fullName evidence="4">Cleavage/polyadenylation specificity factor A subunit N-terminal domain-containing protein</fullName>
    </recommendedName>
</protein>
<dbReference type="EMBL" id="SFCI01000017">
    <property type="protein sequence ID" value="TFY83639.1"/>
    <property type="molecule type" value="Genomic_DNA"/>
</dbReference>
<evidence type="ECO:0000256" key="1">
    <source>
        <dbReference type="SAM" id="MobiDB-lite"/>
    </source>
</evidence>
<proteinExistence type="predicted"/>
<accession>A0A4Z0AC57</accession>
<name>A0A4Z0AC57_9AGAM</name>
<evidence type="ECO:0000313" key="3">
    <source>
        <dbReference type="Proteomes" id="UP000298061"/>
    </source>
</evidence>
<evidence type="ECO:0008006" key="4">
    <source>
        <dbReference type="Google" id="ProtNLM"/>
    </source>
</evidence>